<protein>
    <submittedName>
        <fullName evidence="2">Copper chaperone PCu(A)C</fullName>
    </submittedName>
</protein>
<dbReference type="Proteomes" id="UP001368500">
    <property type="component" value="Unassembled WGS sequence"/>
</dbReference>
<feature type="signal peptide" evidence="1">
    <location>
        <begin position="1"/>
        <end position="33"/>
    </location>
</feature>
<organism evidence="2 3">
    <name type="scientific">Pseudaquabacterium rugosum</name>
    <dbReference type="NCBI Taxonomy" id="2984194"/>
    <lineage>
        <taxon>Bacteria</taxon>
        <taxon>Pseudomonadati</taxon>
        <taxon>Pseudomonadota</taxon>
        <taxon>Betaproteobacteria</taxon>
        <taxon>Burkholderiales</taxon>
        <taxon>Sphaerotilaceae</taxon>
        <taxon>Pseudaquabacterium</taxon>
    </lineage>
</organism>
<proteinExistence type="predicted"/>
<comment type="caution">
    <text evidence="2">The sequence shown here is derived from an EMBL/GenBank/DDBJ whole genome shotgun (WGS) entry which is preliminary data.</text>
</comment>
<feature type="chain" id="PRO_5045806136" evidence="1">
    <location>
        <begin position="34"/>
        <end position="152"/>
    </location>
</feature>
<sequence length="152" mass="16523">MALRPALPRRRLLCQAVSLLPLAPWLGAGSARACEVQTDRFLVQHPWCRETTPGQTEIDVFLSFTAISEDDALVGFETAVAGGCRLVRMGEPGPLPMPIPAGRDLHLSPFGSCLRLTALNRPLQLGRVFPLWLHFAHSGAVQTTLNVDYPAA</sequence>
<dbReference type="Pfam" id="PF04314">
    <property type="entry name" value="PCuAC"/>
    <property type="match status" value="1"/>
</dbReference>
<dbReference type="EMBL" id="JBBUTF010000006">
    <property type="protein sequence ID" value="MEK8025872.1"/>
    <property type="molecule type" value="Genomic_DNA"/>
</dbReference>
<keyword evidence="3" id="KW-1185">Reference proteome</keyword>
<reference evidence="2 3" key="1">
    <citation type="submission" date="2024-04" db="EMBL/GenBank/DDBJ databases">
        <title>Novel species of the genus Ideonella isolated from streams.</title>
        <authorList>
            <person name="Lu H."/>
        </authorList>
    </citation>
    <scope>NUCLEOTIDE SEQUENCE [LARGE SCALE GENOMIC DNA]</scope>
    <source>
        <strain evidence="2 3">BYS139W</strain>
    </source>
</reference>
<dbReference type="SUPFAM" id="SSF110087">
    <property type="entry name" value="DR1885-like metal-binding protein"/>
    <property type="match status" value="1"/>
</dbReference>
<dbReference type="InterPro" id="IPR007410">
    <property type="entry name" value="LpqE-like"/>
</dbReference>
<evidence type="ECO:0000256" key="1">
    <source>
        <dbReference type="SAM" id="SignalP"/>
    </source>
</evidence>
<dbReference type="InterPro" id="IPR036182">
    <property type="entry name" value="PCuAC_sf"/>
</dbReference>
<dbReference type="Gene3D" id="2.60.40.1890">
    <property type="entry name" value="PCu(A)C copper chaperone"/>
    <property type="match status" value="1"/>
</dbReference>
<gene>
    <name evidence="2" type="ORF">AACH11_07855</name>
</gene>
<keyword evidence="1" id="KW-0732">Signal</keyword>
<name>A0ABU9B7M4_9BURK</name>
<evidence type="ECO:0000313" key="2">
    <source>
        <dbReference type="EMBL" id="MEK8025872.1"/>
    </source>
</evidence>
<evidence type="ECO:0000313" key="3">
    <source>
        <dbReference type="Proteomes" id="UP001368500"/>
    </source>
</evidence>
<dbReference type="RefSeq" id="WP_341373658.1">
    <property type="nucleotide sequence ID" value="NZ_JBBUTF010000006.1"/>
</dbReference>
<accession>A0ABU9B7M4</accession>